<organism evidence="13 14">
    <name type="scientific">Sorangium cellulosum</name>
    <name type="common">Polyangium cellulosum</name>
    <dbReference type="NCBI Taxonomy" id="56"/>
    <lineage>
        <taxon>Bacteria</taxon>
        <taxon>Pseudomonadati</taxon>
        <taxon>Myxococcota</taxon>
        <taxon>Polyangia</taxon>
        <taxon>Polyangiales</taxon>
        <taxon>Polyangiaceae</taxon>
        <taxon>Sorangium</taxon>
    </lineage>
</organism>
<dbReference type="AlphaFoldDB" id="A0A4P2Q4L3"/>
<evidence type="ECO:0000256" key="5">
    <source>
        <dbReference type="ARBA" id="ARBA00022679"/>
    </source>
</evidence>
<dbReference type="PANTHER" id="PTHR11806">
    <property type="entry name" value="GLUCOSE INHIBITED DIVISION PROTEIN A"/>
    <property type="match status" value="1"/>
</dbReference>
<protein>
    <recommendedName>
        <fullName evidence="10">Methylenetetrahydrofolate--tRNA-(uracil-5-)-methyltransferase TrmFO</fullName>
        <ecNumber evidence="10">2.1.1.74</ecNumber>
    </recommendedName>
    <alternativeName>
        <fullName evidence="10">Folate-dependent tRNA (uracil-5-)-methyltransferase</fullName>
    </alternativeName>
    <alternativeName>
        <fullName evidence="10">Folate-dependent tRNA(M-5-U54)-methyltransferase</fullName>
    </alternativeName>
</protein>
<evidence type="ECO:0000256" key="10">
    <source>
        <dbReference type="HAMAP-Rule" id="MF_01037"/>
    </source>
</evidence>
<evidence type="ECO:0000256" key="1">
    <source>
        <dbReference type="ARBA" id="ARBA00001974"/>
    </source>
</evidence>
<comment type="catalytic activity">
    <reaction evidence="10">
        <text>uridine(54) in tRNA + (6R)-5,10-methylene-5,6,7,8-tetrahydrofolate + NADPH + H(+) = 5-methyluridine(54) in tRNA + (6S)-5,6,7,8-tetrahydrofolate + NADP(+)</text>
        <dbReference type="Rhea" id="RHEA:62372"/>
        <dbReference type="Rhea" id="RHEA-COMP:10167"/>
        <dbReference type="Rhea" id="RHEA-COMP:10193"/>
        <dbReference type="ChEBI" id="CHEBI:15378"/>
        <dbReference type="ChEBI" id="CHEBI:15636"/>
        <dbReference type="ChEBI" id="CHEBI:57453"/>
        <dbReference type="ChEBI" id="CHEBI:57783"/>
        <dbReference type="ChEBI" id="CHEBI:58349"/>
        <dbReference type="ChEBI" id="CHEBI:65315"/>
        <dbReference type="ChEBI" id="CHEBI:74447"/>
        <dbReference type="EC" id="2.1.1.74"/>
    </reaction>
</comment>
<evidence type="ECO:0000256" key="3">
    <source>
        <dbReference type="ARBA" id="ARBA00022603"/>
    </source>
</evidence>
<evidence type="ECO:0000313" key="13">
    <source>
        <dbReference type="EMBL" id="AUX24310.1"/>
    </source>
</evidence>
<dbReference type="PANTHER" id="PTHR11806:SF2">
    <property type="entry name" value="METHYLENETETRAHYDROFOLATE--TRNA-(URACIL-5-)-METHYLTRANSFERASE TRMFO"/>
    <property type="match status" value="1"/>
</dbReference>
<evidence type="ECO:0000256" key="6">
    <source>
        <dbReference type="ARBA" id="ARBA00022694"/>
    </source>
</evidence>
<dbReference type="PRINTS" id="PR00411">
    <property type="entry name" value="PNDRDTASEI"/>
</dbReference>
<dbReference type="GO" id="GO:0030488">
    <property type="term" value="P:tRNA methylation"/>
    <property type="evidence" value="ECO:0007669"/>
    <property type="project" value="TreeGrafter"/>
</dbReference>
<dbReference type="RefSeq" id="WP_129350169.1">
    <property type="nucleotide sequence ID" value="NZ_CP012670.1"/>
</dbReference>
<dbReference type="Proteomes" id="UP000295781">
    <property type="component" value="Chromosome"/>
</dbReference>
<dbReference type="InterPro" id="IPR036188">
    <property type="entry name" value="FAD/NAD-bd_sf"/>
</dbReference>
<evidence type="ECO:0000256" key="2">
    <source>
        <dbReference type="ARBA" id="ARBA00022490"/>
    </source>
</evidence>
<keyword evidence="3 10" id="KW-0489">Methyltransferase</keyword>
<reference evidence="13 14" key="1">
    <citation type="submission" date="2015-09" db="EMBL/GenBank/DDBJ databases">
        <title>Sorangium comparison.</title>
        <authorList>
            <person name="Zaburannyi N."/>
            <person name="Bunk B."/>
            <person name="Overmann J."/>
            <person name="Mueller R."/>
        </authorList>
    </citation>
    <scope>NUCLEOTIDE SEQUENCE [LARGE SCALE GENOMIC DNA]</scope>
    <source>
        <strain evidence="13 14">So ceGT47</strain>
    </source>
</reference>
<comment type="function">
    <text evidence="10">Catalyzes the folate-dependent formation of 5-methyl-uridine at position 54 (M-5-U54) in all tRNAs.</text>
</comment>
<evidence type="ECO:0000256" key="11">
    <source>
        <dbReference type="SAM" id="MobiDB-lite"/>
    </source>
</evidence>
<keyword evidence="2 10" id="KW-0963">Cytoplasm</keyword>
<dbReference type="GO" id="GO:0050660">
    <property type="term" value="F:flavin adenine dinucleotide binding"/>
    <property type="evidence" value="ECO:0007669"/>
    <property type="project" value="UniProtKB-UniRule"/>
</dbReference>
<comment type="subcellular location">
    <subcellularLocation>
        <location evidence="10">Cytoplasm</location>
    </subcellularLocation>
</comment>
<dbReference type="Pfam" id="PF01134">
    <property type="entry name" value="GIDA"/>
    <property type="match status" value="2"/>
</dbReference>
<sequence length="493" mass="53096">MNPSESPYDVVVVGGGLAGCEAAYQLAQRGLRVRLVEMKPHRRTPAQTSDRLAELVCSNSLRGAALSNAVGLLKEELRRVGSLALRCADETAVPAGGALAVDRERFAEAMTRAIEGHPGVTVERREVTEIPAERPVILATGPLTSDALAASLAAAVGAEHLAYYDAIAPIVSADSLDWSRVWKQSRYGKGGAARGERPGPHAAERRGVAEGGDAAERRGEAERRGVADGGGAAERRDEAEGGDEAYVNCPFDEAQYRAFVRALVEAEKVEARAFEEVRYFEGCLPCEVMAARGEQTLAYGPMKPVGLTDPRTGRRPYAVLQLRPEDEAATAYNLVGFQTRMKYAEQLRVFRMVPGLEDAEFLRMGSVHRNTFVDAPALLGPAMELRALPGVHLAGQIAGVEGYVESAAAGFVCAVLLSQKLRNAPLQPPPPTTALGGILTHLGRKQPSYQPSNITWAHIAPLDPAHGKLRKRARYEAMAERALRDIDAWRAQV</sequence>
<dbReference type="NCBIfam" id="NF003739">
    <property type="entry name" value="PRK05335.1"/>
    <property type="match status" value="2"/>
</dbReference>
<dbReference type="Gene3D" id="3.50.50.60">
    <property type="entry name" value="FAD/NAD(P)-binding domain"/>
    <property type="match status" value="2"/>
</dbReference>
<feature type="region of interest" description="Disordered" evidence="11">
    <location>
        <begin position="189"/>
        <end position="241"/>
    </location>
</feature>
<feature type="domain" description="MnmG N-terminal" evidence="12">
    <location>
        <begin position="237"/>
        <end position="423"/>
    </location>
</feature>
<evidence type="ECO:0000259" key="12">
    <source>
        <dbReference type="Pfam" id="PF01134"/>
    </source>
</evidence>
<dbReference type="GO" id="GO:0002098">
    <property type="term" value="P:tRNA wobble uridine modification"/>
    <property type="evidence" value="ECO:0007669"/>
    <property type="project" value="TreeGrafter"/>
</dbReference>
<name>A0A4P2Q4L3_SORCE</name>
<dbReference type="GO" id="GO:0047151">
    <property type="term" value="F:tRNA (uracil(54)-C5)-methyltransferase activity, 5,10-methylenetetrahydrofolate-dependent"/>
    <property type="evidence" value="ECO:0007669"/>
    <property type="project" value="UniProtKB-UniRule"/>
</dbReference>
<gene>
    <name evidence="13" type="primary">gid</name>
    <name evidence="10" type="synonym">trmFO</name>
    <name evidence="13" type="ORF">SOCEGT47_048470</name>
</gene>
<dbReference type="EC" id="2.1.1.74" evidence="10"/>
<evidence type="ECO:0000313" key="14">
    <source>
        <dbReference type="Proteomes" id="UP000295781"/>
    </source>
</evidence>
<keyword evidence="7 10" id="KW-0274">FAD</keyword>
<dbReference type="HAMAP" id="MF_01037">
    <property type="entry name" value="TrmFO"/>
    <property type="match status" value="1"/>
</dbReference>
<dbReference type="EMBL" id="CP012670">
    <property type="protein sequence ID" value="AUX24310.1"/>
    <property type="molecule type" value="Genomic_DNA"/>
</dbReference>
<keyword evidence="6 10" id="KW-0819">tRNA processing</keyword>
<evidence type="ECO:0000256" key="9">
    <source>
        <dbReference type="ARBA" id="ARBA00023027"/>
    </source>
</evidence>
<keyword evidence="4 10" id="KW-0285">Flavoprotein</keyword>
<accession>A0A4P2Q4L3</accession>
<dbReference type="GO" id="GO:0005829">
    <property type="term" value="C:cytosol"/>
    <property type="evidence" value="ECO:0007669"/>
    <property type="project" value="TreeGrafter"/>
</dbReference>
<comment type="cofactor">
    <cofactor evidence="1 10">
        <name>FAD</name>
        <dbReference type="ChEBI" id="CHEBI:57692"/>
    </cofactor>
</comment>
<feature type="compositionally biased region" description="Basic and acidic residues" evidence="11">
    <location>
        <begin position="194"/>
        <end position="226"/>
    </location>
</feature>
<proteinExistence type="inferred from homology"/>
<keyword evidence="9 10" id="KW-0520">NAD</keyword>
<keyword evidence="8 10" id="KW-0521">NADP</keyword>
<evidence type="ECO:0000256" key="7">
    <source>
        <dbReference type="ARBA" id="ARBA00022827"/>
    </source>
</evidence>
<keyword evidence="5 10" id="KW-0808">Transferase</keyword>
<dbReference type="OrthoDB" id="9803114at2"/>
<feature type="binding site" evidence="10">
    <location>
        <begin position="14"/>
        <end position="19"/>
    </location>
    <ligand>
        <name>FAD</name>
        <dbReference type="ChEBI" id="CHEBI:57692"/>
    </ligand>
</feature>
<dbReference type="InterPro" id="IPR040131">
    <property type="entry name" value="MnmG_N"/>
</dbReference>
<dbReference type="SUPFAM" id="SSF51905">
    <property type="entry name" value="FAD/NAD(P)-binding domain"/>
    <property type="match status" value="1"/>
</dbReference>
<dbReference type="InterPro" id="IPR002218">
    <property type="entry name" value="MnmG-rel"/>
</dbReference>
<comment type="catalytic activity">
    <reaction evidence="10">
        <text>uridine(54) in tRNA + (6R)-5,10-methylene-5,6,7,8-tetrahydrofolate + NADH + H(+) = 5-methyluridine(54) in tRNA + (6S)-5,6,7,8-tetrahydrofolate + NAD(+)</text>
        <dbReference type="Rhea" id="RHEA:16873"/>
        <dbReference type="Rhea" id="RHEA-COMP:10167"/>
        <dbReference type="Rhea" id="RHEA-COMP:10193"/>
        <dbReference type="ChEBI" id="CHEBI:15378"/>
        <dbReference type="ChEBI" id="CHEBI:15636"/>
        <dbReference type="ChEBI" id="CHEBI:57453"/>
        <dbReference type="ChEBI" id="CHEBI:57540"/>
        <dbReference type="ChEBI" id="CHEBI:57945"/>
        <dbReference type="ChEBI" id="CHEBI:65315"/>
        <dbReference type="ChEBI" id="CHEBI:74447"/>
        <dbReference type="EC" id="2.1.1.74"/>
    </reaction>
</comment>
<feature type="domain" description="MnmG N-terminal" evidence="12">
    <location>
        <begin position="9"/>
        <end position="189"/>
    </location>
</feature>
<dbReference type="InterPro" id="IPR004417">
    <property type="entry name" value="TrmFO"/>
</dbReference>
<evidence type="ECO:0000256" key="8">
    <source>
        <dbReference type="ARBA" id="ARBA00022857"/>
    </source>
</evidence>
<comment type="similarity">
    <text evidence="10">Belongs to the MnmG family. TrmFO subfamily.</text>
</comment>
<evidence type="ECO:0000256" key="4">
    <source>
        <dbReference type="ARBA" id="ARBA00022630"/>
    </source>
</evidence>